<accession>A0A432GG54</accession>
<dbReference type="Proteomes" id="UP000287176">
    <property type="component" value="Unassembled WGS sequence"/>
</dbReference>
<name>A0A432GG54_9DELT</name>
<comment type="caution">
    <text evidence="1">The sequence shown here is derived from an EMBL/GenBank/DDBJ whole genome shotgun (WGS) entry which is preliminary data.</text>
</comment>
<evidence type="ECO:0000313" key="2">
    <source>
        <dbReference type="Proteomes" id="UP000287176"/>
    </source>
</evidence>
<sequence length="62" mass="6872">GAIIMFVVLGFIPTYIVSRILKDMKVLRIPHEVELAGLDYFEEETMASDGQAIVDAEMAEAN</sequence>
<evidence type="ECO:0000313" key="1">
    <source>
        <dbReference type="EMBL" id="RTZ82782.1"/>
    </source>
</evidence>
<feature type="non-terminal residue" evidence="1">
    <location>
        <position position="1"/>
    </location>
</feature>
<proteinExistence type="predicted"/>
<dbReference type="EMBL" id="QNZI01000251">
    <property type="protein sequence ID" value="RTZ82782.1"/>
    <property type="molecule type" value="Genomic_DNA"/>
</dbReference>
<organism evidence="1 2">
    <name type="scientific">SAR324 cluster bacterium</name>
    <dbReference type="NCBI Taxonomy" id="2024889"/>
    <lineage>
        <taxon>Bacteria</taxon>
        <taxon>Deltaproteobacteria</taxon>
        <taxon>SAR324 cluster</taxon>
    </lineage>
</organism>
<gene>
    <name evidence="1" type="ORF">DSY94_09625</name>
</gene>
<dbReference type="AlphaFoldDB" id="A0A432GG54"/>
<reference evidence="1 2" key="1">
    <citation type="submission" date="2018-06" db="EMBL/GenBank/DDBJ databases">
        <title>Combined omics and stable isotope probing to characterize newly discovered Mariana Back-Arc vent microbial communities.</title>
        <authorList>
            <person name="Trembath-Reichert E."/>
            <person name="Huber J.A."/>
        </authorList>
    </citation>
    <scope>NUCLEOTIDE SEQUENCE [LARGE SCALE GENOMIC DNA]</scope>
    <source>
        <strain evidence="1">MAG 24</strain>
    </source>
</reference>
<protein>
    <submittedName>
        <fullName evidence="1">Ammonium transporter</fullName>
    </submittedName>
</protein>